<organism evidence="1 2">
    <name type="scientific">Georgenia yuyongxinii</name>
    <dbReference type="NCBI Taxonomy" id="2589797"/>
    <lineage>
        <taxon>Bacteria</taxon>
        <taxon>Bacillati</taxon>
        <taxon>Actinomycetota</taxon>
        <taxon>Actinomycetes</taxon>
        <taxon>Micrococcales</taxon>
        <taxon>Bogoriellaceae</taxon>
        <taxon>Georgenia</taxon>
    </lineage>
</organism>
<dbReference type="RefSeq" id="WP_139929135.1">
    <property type="nucleotide sequence ID" value="NZ_CP040915.1"/>
</dbReference>
<accession>A0A5B8C7H2</accession>
<proteinExistence type="predicted"/>
<dbReference type="AlphaFoldDB" id="A0A5B8C7H2"/>
<dbReference type="InterPro" id="IPR023393">
    <property type="entry name" value="START-like_dom_sf"/>
</dbReference>
<dbReference type="SUPFAM" id="SSF55961">
    <property type="entry name" value="Bet v1-like"/>
    <property type="match status" value="1"/>
</dbReference>
<evidence type="ECO:0000313" key="2">
    <source>
        <dbReference type="Proteomes" id="UP000314616"/>
    </source>
</evidence>
<dbReference type="Proteomes" id="UP000314616">
    <property type="component" value="Chromosome"/>
</dbReference>
<dbReference type="InterPro" id="IPR010419">
    <property type="entry name" value="CO_DH_gsu"/>
</dbReference>
<dbReference type="EMBL" id="CP040915">
    <property type="protein sequence ID" value="QDC25112.1"/>
    <property type="molecule type" value="Genomic_DNA"/>
</dbReference>
<evidence type="ECO:0008006" key="3">
    <source>
        <dbReference type="Google" id="ProtNLM"/>
    </source>
</evidence>
<gene>
    <name evidence="1" type="ORF">FE374_11320</name>
</gene>
<dbReference type="OrthoDB" id="5189976at2"/>
<sequence>MRLDGTFDTPATPAALRRLATSPEVLAAVPTFTDVEAGDGAIKAGFHPVIALGPIRFDTTITAGEVTDTSAVVGVVAQRGNNAVTADIQLTFEPTGDGARVAWQADVLVAGPAASVGQRVAGEIAHRVIDEVLRATARAAATAPVPA</sequence>
<dbReference type="KEGG" id="gyu:FE374_11320"/>
<evidence type="ECO:0000313" key="1">
    <source>
        <dbReference type="EMBL" id="QDC25112.1"/>
    </source>
</evidence>
<reference evidence="1 2" key="1">
    <citation type="submission" date="2019-05" db="EMBL/GenBank/DDBJ databases">
        <title>Georgenia *** sp. nov., and Georgenia *** sp. nov., isolated from the intestinal contents of plateau pika (Ochotona curzoniae) in the Qinghai-Tibet plateau of China.</title>
        <authorList>
            <person name="Tian Z."/>
        </authorList>
    </citation>
    <scope>NUCLEOTIDE SEQUENCE [LARGE SCALE GENOMIC DNA]</scope>
    <source>
        <strain evidence="1 2">Z443</strain>
    </source>
</reference>
<protein>
    <recommendedName>
        <fullName evidence="3">Carbon monoxide dehydrogenase subunit G</fullName>
    </recommendedName>
</protein>
<dbReference type="Pfam" id="PF06240">
    <property type="entry name" value="COXG"/>
    <property type="match status" value="1"/>
</dbReference>
<dbReference type="Gene3D" id="3.30.530.20">
    <property type="match status" value="1"/>
</dbReference>
<name>A0A5B8C7H2_9MICO</name>